<accession>A0A117LBC4</accession>
<dbReference type="AlphaFoldDB" id="A0A117LBC4"/>
<protein>
    <submittedName>
        <fullName evidence="1">Sporulation protein YqfC</fullName>
    </submittedName>
</protein>
<dbReference type="Proteomes" id="UP000053326">
    <property type="component" value="Unassembled WGS sequence"/>
</dbReference>
<dbReference type="InterPro" id="IPR022476">
    <property type="entry name" value="Spore_YabP/YqfC"/>
</dbReference>
<dbReference type="EMBL" id="LGFO01000049">
    <property type="protein sequence ID" value="KUK36730.1"/>
    <property type="molecule type" value="Genomic_DNA"/>
</dbReference>
<comment type="caution">
    <text evidence="1">The sequence shown here is derived from an EMBL/GenBank/DDBJ whole genome shotgun (WGS) entry which is preliminary data.</text>
</comment>
<sequence>MSRDGKKRVEHLLSHVFELPKDLVMDLPRITMLGDMQVHVENHRGIIEYTKEKIRISTGCGELLINGSGLVLRNILPDEIVVDGRIRSIAILE</sequence>
<organism evidence="1 2">
    <name type="scientific">Thermacetogenium phaeum</name>
    <dbReference type="NCBI Taxonomy" id="85874"/>
    <lineage>
        <taxon>Bacteria</taxon>
        <taxon>Bacillati</taxon>
        <taxon>Bacillota</taxon>
        <taxon>Clostridia</taxon>
        <taxon>Thermoanaerobacterales</taxon>
        <taxon>Thermoanaerobacteraceae</taxon>
        <taxon>Thermacetogenium</taxon>
    </lineage>
</organism>
<dbReference type="PATRIC" id="fig|85874.4.peg.1711"/>
<reference evidence="2" key="1">
    <citation type="journal article" date="2015" name="MBio">
        <title>Genome-Resolved Metagenomic Analysis Reveals Roles for Candidate Phyla and Other Microbial Community Members in Biogeochemical Transformations in Oil Reservoirs.</title>
        <authorList>
            <person name="Hu P."/>
            <person name="Tom L."/>
            <person name="Singh A."/>
            <person name="Thomas B.C."/>
            <person name="Baker B.J."/>
            <person name="Piceno Y.M."/>
            <person name="Andersen G.L."/>
            <person name="Banfield J.F."/>
        </authorList>
    </citation>
    <scope>NUCLEOTIDE SEQUENCE [LARGE SCALE GENOMIC DNA]</scope>
</reference>
<dbReference type="NCBIfam" id="TIGR02856">
    <property type="entry name" value="spore_yqfC"/>
    <property type="match status" value="1"/>
</dbReference>
<dbReference type="Pfam" id="PF07873">
    <property type="entry name" value="YabP"/>
    <property type="match status" value="1"/>
</dbReference>
<gene>
    <name evidence="1" type="ORF">XD66_0559</name>
</gene>
<dbReference type="InterPro" id="IPR022477">
    <property type="entry name" value="Spore_YqfC"/>
</dbReference>
<evidence type="ECO:0000313" key="1">
    <source>
        <dbReference type="EMBL" id="KUK36730.1"/>
    </source>
</evidence>
<proteinExistence type="predicted"/>
<name>A0A117LBC4_9THEO</name>
<evidence type="ECO:0000313" key="2">
    <source>
        <dbReference type="Proteomes" id="UP000053326"/>
    </source>
</evidence>